<keyword evidence="4" id="KW-0378">Hydrolase</keyword>
<evidence type="ECO:0000256" key="4">
    <source>
        <dbReference type="ARBA" id="ARBA00022801"/>
    </source>
</evidence>
<organism evidence="12 13">
    <name type="scientific">Sphaerosporella brunnea</name>
    <dbReference type="NCBI Taxonomy" id="1250544"/>
    <lineage>
        <taxon>Eukaryota</taxon>
        <taxon>Fungi</taxon>
        <taxon>Dikarya</taxon>
        <taxon>Ascomycota</taxon>
        <taxon>Pezizomycotina</taxon>
        <taxon>Pezizomycetes</taxon>
        <taxon>Pezizales</taxon>
        <taxon>Pyronemataceae</taxon>
        <taxon>Sphaerosporella</taxon>
    </lineage>
</organism>
<dbReference type="InParanoid" id="A0A5J5ELM3"/>
<dbReference type="GO" id="GO:0004339">
    <property type="term" value="F:glucan 1,4-alpha-glucosidase activity"/>
    <property type="evidence" value="ECO:0007669"/>
    <property type="project" value="UniProtKB-EC"/>
</dbReference>
<dbReference type="PANTHER" id="PTHR31616">
    <property type="entry name" value="TREHALASE"/>
    <property type="match status" value="1"/>
</dbReference>
<evidence type="ECO:0000256" key="7">
    <source>
        <dbReference type="ARBA" id="ARBA00023326"/>
    </source>
</evidence>
<keyword evidence="10" id="KW-1133">Transmembrane helix</keyword>
<dbReference type="Proteomes" id="UP000326924">
    <property type="component" value="Unassembled WGS sequence"/>
</dbReference>
<evidence type="ECO:0000256" key="8">
    <source>
        <dbReference type="ARBA" id="ARBA00033442"/>
    </source>
</evidence>
<keyword evidence="10" id="KW-0472">Membrane</keyword>
<evidence type="ECO:0000313" key="13">
    <source>
        <dbReference type="Proteomes" id="UP000326924"/>
    </source>
</evidence>
<dbReference type="GO" id="GO:0000272">
    <property type="term" value="P:polysaccharide catabolic process"/>
    <property type="evidence" value="ECO:0007669"/>
    <property type="project" value="UniProtKB-KW"/>
</dbReference>
<dbReference type="PANTHER" id="PTHR31616:SF9">
    <property type="entry name" value="GLUCOAMYLASE, INTRACELLULAR SPORULATION-SPECIFIC"/>
    <property type="match status" value="1"/>
</dbReference>
<dbReference type="InterPro" id="IPR011613">
    <property type="entry name" value="GH15-like"/>
</dbReference>
<evidence type="ECO:0000256" key="9">
    <source>
        <dbReference type="ARBA" id="ARBA00033473"/>
    </source>
</evidence>
<evidence type="ECO:0000256" key="2">
    <source>
        <dbReference type="ARBA" id="ARBA00006188"/>
    </source>
</evidence>
<accession>A0A5J5ELM3</accession>
<protein>
    <recommendedName>
        <fullName evidence="3">glucan 1,4-alpha-glucosidase</fullName>
        <ecNumber evidence="3">3.2.1.3</ecNumber>
    </recommendedName>
    <alternativeName>
        <fullName evidence="9">1,4-alpha-D-glucan glucohydrolase</fullName>
    </alternativeName>
    <alternativeName>
        <fullName evidence="8">Glucan 1,4-alpha-glucosidase</fullName>
    </alternativeName>
</protein>
<dbReference type="EC" id="3.2.1.3" evidence="3"/>
<dbReference type="Pfam" id="PF00723">
    <property type="entry name" value="Glyco_hydro_15"/>
    <property type="match status" value="1"/>
</dbReference>
<evidence type="ECO:0000313" key="12">
    <source>
        <dbReference type="EMBL" id="KAA8895638.1"/>
    </source>
</evidence>
<keyword evidence="7" id="KW-0624">Polysaccharide degradation</keyword>
<evidence type="ECO:0000256" key="3">
    <source>
        <dbReference type="ARBA" id="ARBA00012593"/>
    </source>
</evidence>
<evidence type="ECO:0000256" key="5">
    <source>
        <dbReference type="ARBA" id="ARBA00023277"/>
    </source>
</evidence>
<dbReference type="OrthoDB" id="6123450at2759"/>
<dbReference type="InterPro" id="IPR012341">
    <property type="entry name" value="6hp_glycosidase-like_sf"/>
</dbReference>
<dbReference type="FunCoup" id="A0A5J5ELM3">
    <property type="interactions" value="59"/>
</dbReference>
<comment type="catalytic activity">
    <reaction evidence="1">
        <text>Hydrolysis of terminal (1-&gt;4)-linked alpha-D-glucose residues successively from non-reducing ends of the chains with release of beta-D-glucose.</text>
        <dbReference type="EC" id="3.2.1.3"/>
    </reaction>
</comment>
<evidence type="ECO:0000259" key="11">
    <source>
        <dbReference type="Pfam" id="PF00723"/>
    </source>
</evidence>
<dbReference type="EMBL" id="VXIS01000251">
    <property type="protein sequence ID" value="KAA8895638.1"/>
    <property type="molecule type" value="Genomic_DNA"/>
</dbReference>
<keyword evidence="5" id="KW-0119">Carbohydrate metabolism</keyword>
<comment type="caution">
    <text evidence="12">The sequence shown here is derived from an EMBL/GenBank/DDBJ whole genome shotgun (WGS) entry which is preliminary data.</text>
</comment>
<reference evidence="12 13" key="1">
    <citation type="submission" date="2019-09" db="EMBL/GenBank/DDBJ databases">
        <title>Draft genome of the ectomycorrhizal ascomycete Sphaerosporella brunnea.</title>
        <authorList>
            <consortium name="DOE Joint Genome Institute"/>
            <person name="Benucci G.M."/>
            <person name="Marozzi G."/>
            <person name="Antonielli L."/>
            <person name="Sanchez S."/>
            <person name="Marco P."/>
            <person name="Wang X."/>
            <person name="Falini L.B."/>
            <person name="Barry K."/>
            <person name="Haridas S."/>
            <person name="Lipzen A."/>
            <person name="Labutti K."/>
            <person name="Grigoriev I.V."/>
            <person name="Murat C."/>
            <person name="Martin F."/>
            <person name="Albertini E."/>
            <person name="Donnini D."/>
            <person name="Bonito G."/>
        </authorList>
    </citation>
    <scope>NUCLEOTIDE SEQUENCE [LARGE SCALE GENOMIC DNA]</scope>
    <source>
        <strain evidence="12 13">Sb_GMNB300</strain>
    </source>
</reference>
<evidence type="ECO:0000256" key="10">
    <source>
        <dbReference type="SAM" id="Phobius"/>
    </source>
</evidence>
<dbReference type="Gene3D" id="1.50.10.10">
    <property type="match status" value="1"/>
</dbReference>
<dbReference type="InterPro" id="IPR008928">
    <property type="entry name" value="6-hairpin_glycosidase_sf"/>
</dbReference>
<name>A0A5J5ELM3_9PEZI</name>
<evidence type="ECO:0000256" key="6">
    <source>
        <dbReference type="ARBA" id="ARBA00023295"/>
    </source>
</evidence>
<keyword evidence="13" id="KW-1185">Reference proteome</keyword>
<keyword evidence="10" id="KW-0812">Transmembrane</keyword>
<feature type="domain" description="GH15-like" evidence="11">
    <location>
        <begin position="82"/>
        <end position="516"/>
    </location>
</feature>
<dbReference type="AlphaFoldDB" id="A0A5J5ELM3"/>
<dbReference type="GO" id="GO:0000324">
    <property type="term" value="C:fungal-type vacuole"/>
    <property type="evidence" value="ECO:0007669"/>
    <property type="project" value="TreeGrafter"/>
</dbReference>
<dbReference type="SUPFAM" id="SSF48208">
    <property type="entry name" value="Six-hairpin glycosidases"/>
    <property type="match status" value="1"/>
</dbReference>
<dbReference type="InterPro" id="IPR000165">
    <property type="entry name" value="Glucoamylase"/>
</dbReference>
<feature type="transmembrane region" description="Helical" evidence="10">
    <location>
        <begin position="7"/>
        <end position="27"/>
    </location>
</feature>
<sequence length="533" mass="60014">MVYLRKVLAPVAGVYLYATLVSSYAIANPGLSNLQHVFSKPDRGIVDTVLDGFDHTRVLSPSVDDLVPKGLEQWIQQQRKTSWKFLLENIAPNGSNAKGAAPGTVIASPSRESPNYYYQWVRDAAITMADVIEEYAVTGDAQLKEIIEQYANLQGILQNTFNPSGGYTTGGLGEPKFHVDGAPFTEHWGRPQRDGPALRTLALIKYVRTLNQTEPSGIDKDWLMRLYDSKFPTHSIIKADLEYISNAWNLTGFDLWEEVDDLHFYTAMVQHKALVEGQGLAITLDDSAAAHWYESQQFKLRRFIQTSFWSQKKGHLRAFLNTPYRSGLDSALLLASLHAGQNDLFPPWSDEILASLAVLVADNAERYPINKRAPPYHAEGRLRGVGVGRYPEDRYDGVGLSEGNPWFLCTSTVSNIMYKTISQFLKQGFFDITATNLAFFSRLHPHGHAVKGRYTSENPEYQTYLIDMFKYADSFLNVIRWHATREGRLSEQFNKYSGTQRGARDLTWSYGSFTSAVDDRVLAKKALLRAITV</sequence>
<keyword evidence="6 12" id="KW-0326">Glycosidase</keyword>
<comment type="similarity">
    <text evidence="2">Belongs to the glycosyl hydrolase 15 family.</text>
</comment>
<gene>
    <name evidence="12" type="ORF">FN846DRAFT_325885</name>
</gene>
<evidence type="ECO:0000256" key="1">
    <source>
        <dbReference type="ARBA" id="ARBA00001863"/>
    </source>
</evidence>
<proteinExistence type="inferred from homology"/>
<dbReference type="PRINTS" id="PR00736">
    <property type="entry name" value="GLHYDRLASE15"/>
</dbReference>